<reference evidence="8" key="1">
    <citation type="submission" date="2021-01" db="EMBL/GenBank/DDBJ databases">
        <authorList>
            <person name="Corre E."/>
            <person name="Pelletier E."/>
            <person name="Niang G."/>
            <person name="Scheremetjew M."/>
            <person name="Finn R."/>
            <person name="Kale V."/>
            <person name="Holt S."/>
            <person name="Cochrane G."/>
            <person name="Meng A."/>
            <person name="Brown T."/>
            <person name="Cohen L."/>
        </authorList>
    </citation>
    <scope>NUCLEOTIDE SEQUENCE</scope>
    <source>
        <strain evidence="8">GSBS06</strain>
    </source>
</reference>
<keyword evidence="3 5" id="KW-0689">Ribosomal protein</keyword>
<dbReference type="PROSITE" id="PS01191">
    <property type="entry name" value="RIBOSOMAL_S3AE"/>
    <property type="match status" value="1"/>
</dbReference>
<evidence type="ECO:0000256" key="5">
    <source>
        <dbReference type="HAMAP-Rule" id="MF_03122"/>
    </source>
</evidence>
<keyword evidence="2 5" id="KW-0963">Cytoplasm</keyword>
<name>A0A7S3PGG8_9STRA</name>
<comment type="subunit">
    <text evidence="5">Component of the small ribosomal subunit. Mature ribosomes consist of a small (40S) and a large (60S) subunit. The 40S subunit contains about 33 different proteins and 1 molecule of RNA (18S). The 60S subunit contains about 49 different proteins and 3 molecules of RNA (25S, 5.8S and 5S).</text>
</comment>
<protein>
    <recommendedName>
        <fullName evidence="5">Small ribosomal subunit protein eS1</fullName>
    </recommendedName>
</protein>
<dbReference type="PANTHER" id="PTHR11830">
    <property type="entry name" value="40S RIBOSOMAL PROTEIN S3A"/>
    <property type="match status" value="1"/>
</dbReference>
<dbReference type="Pfam" id="PF01015">
    <property type="entry name" value="Ribosomal_S3Ae"/>
    <property type="match status" value="1"/>
</dbReference>
<comment type="subcellular location">
    <subcellularLocation>
        <location evidence="1 5">Cytoplasm</location>
    </subcellularLocation>
</comment>
<evidence type="ECO:0000313" key="8">
    <source>
        <dbReference type="EMBL" id="CAE0435264.1"/>
    </source>
</evidence>
<dbReference type="HAMAP" id="MF_03122">
    <property type="entry name" value="Ribosomal_eS1_euk"/>
    <property type="match status" value="1"/>
</dbReference>
<evidence type="ECO:0000256" key="2">
    <source>
        <dbReference type="ARBA" id="ARBA00022490"/>
    </source>
</evidence>
<dbReference type="InterPro" id="IPR027500">
    <property type="entry name" value="Ribosomal_eS1_euk"/>
</dbReference>
<dbReference type="SMART" id="SM01397">
    <property type="entry name" value="Ribosomal_S3Ae"/>
    <property type="match status" value="1"/>
</dbReference>
<comment type="similarity">
    <text evidence="5 6">Belongs to the eukaryotic ribosomal protein eS1 family.</text>
</comment>
<evidence type="ECO:0000256" key="7">
    <source>
        <dbReference type="SAM" id="MobiDB-lite"/>
    </source>
</evidence>
<evidence type="ECO:0000256" key="3">
    <source>
        <dbReference type="ARBA" id="ARBA00022980"/>
    </source>
</evidence>
<dbReference type="GO" id="GO:0022627">
    <property type="term" value="C:cytosolic small ribosomal subunit"/>
    <property type="evidence" value="ECO:0007669"/>
    <property type="project" value="UniProtKB-UniRule"/>
</dbReference>
<sequence length="265" mass="30061">MAVGKNRKLGKKGRKVRRVDPFTKKEWYIIQAPNMFPKRDVGQTLVTRTQGTKIASEALKGRIFEISLADLNATDKPSENDSYRKIRLKCEDVQGNRLLTNFHGMDLTRDKQCSLIKKWQSLIEARADVKTTDGYTLRMFCIAFTQKRPNQIKKTWYAQAGQIRQIRKKMVDIMTAEASKCDLKDLVAKFIPETIGKDIEKECAGIFPLQNCYVRKVKVLKTPKFDLVKLMELHGESGRGDVGAKVDRSNPAVEETTVAGSGGRY</sequence>
<organism evidence="8">
    <name type="scientific">Aplanochytrium stocchinoi</name>
    <dbReference type="NCBI Taxonomy" id="215587"/>
    <lineage>
        <taxon>Eukaryota</taxon>
        <taxon>Sar</taxon>
        <taxon>Stramenopiles</taxon>
        <taxon>Bigyra</taxon>
        <taxon>Labyrinthulomycetes</taxon>
        <taxon>Thraustochytrida</taxon>
        <taxon>Thraustochytriidae</taxon>
        <taxon>Aplanochytrium</taxon>
    </lineage>
</organism>
<accession>A0A7S3PGG8</accession>
<evidence type="ECO:0000256" key="4">
    <source>
        <dbReference type="ARBA" id="ARBA00023274"/>
    </source>
</evidence>
<dbReference type="InterPro" id="IPR018281">
    <property type="entry name" value="Ribosomal_eS1_CS"/>
</dbReference>
<evidence type="ECO:0000256" key="1">
    <source>
        <dbReference type="ARBA" id="ARBA00004496"/>
    </source>
</evidence>
<dbReference type="InterPro" id="IPR001593">
    <property type="entry name" value="Ribosomal_eS1"/>
</dbReference>
<dbReference type="AlphaFoldDB" id="A0A7S3PGG8"/>
<keyword evidence="4 5" id="KW-0687">Ribonucleoprotein</keyword>
<feature type="initiator methionine" description="Removed" evidence="5">
    <location>
        <position position="1"/>
    </location>
</feature>
<dbReference type="GO" id="GO:0003735">
    <property type="term" value="F:structural constituent of ribosome"/>
    <property type="evidence" value="ECO:0007669"/>
    <property type="project" value="UniProtKB-UniRule"/>
</dbReference>
<evidence type="ECO:0000256" key="6">
    <source>
        <dbReference type="RuleBase" id="RU000668"/>
    </source>
</evidence>
<gene>
    <name evidence="8" type="ORF">ASTO00021_LOCUS5546</name>
</gene>
<feature type="region of interest" description="Disordered" evidence="7">
    <location>
        <begin position="240"/>
        <end position="265"/>
    </location>
</feature>
<dbReference type="GO" id="GO:0006412">
    <property type="term" value="P:translation"/>
    <property type="evidence" value="ECO:0007669"/>
    <property type="project" value="UniProtKB-UniRule"/>
</dbReference>
<proteinExistence type="inferred from homology"/>
<dbReference type="EMBL" id="HBIN01007555">
    <property type="protein sequence ID" value="CAE0435264.1"/>
    <property type="molecule type" value="Transcribed_RNA"/>
</dbReference>